<dbReference type="KEGG" id="kpd:CW740_10290"/>
<evidence type="ECO:0000313" key="2">
    <source>
        <dbReference type="Proteomes" id="UP000232693"/>
    </source>
</evidence>
<dbReference type="Pfam" id="PF08761">
    <property type="entry name" value="dUTPase_2"/>
    <property type="match status" value="1"/>
</dbReference>
<dbReference type="InterPro" id="IPR014871">
    <property type="entry name" value="dUTPase/dCTP_pyrophosphatase"/>
</dbReference>
<gene>
    <name evidence="1" type="ORF">CW740_10290</name>
</gene>
<dbReference type="AlphaFoldDB" id="A0A2K9B0F5"/>
<name>A0A2K9B0F5_9GAMM</name>
<evidence type="ECO:0000313" key="1">
    <source>
        <dbReference type="EMBL" id="AUD79609.1"/>
    </source>
</evidence>
<proteinExistence type="predicted"/>
<dbReference type="EMBL" id="CP025120">
    <property type="protein sequence ID" value="AUD79609.1"/>
    <property type="molecule type" value="Genomic_DNA"/>
</dbReference>
<organism evidence="1 2">
    <name type="scientific">Kangiella profundi</name>
    <dbReference type="NCBI Taxonomy" id="1561924"/>
    <lineage>
        <taxon>Bacteria</taxon>
        <taxon>Pseudomonadati</taxon>
        <taxon>Pseudomonadota</taxon>
        <taxon>Gammaproteobacteria</taxon>
        <taxon>Kangiellales</taxon>
        <taxon>Kangiellaceae</taxon>
        <taxon>Kangiella</taxon>
    </lineage>
</organism>
<dbReference type="Gene3D" id="1.10.4010.10">
    <property type="entry name" value="Type II deoxyuridine triphosphatase"/>
    <property type="match status" value="1"/>
</dbReference>
<dbReference type="Proteomes" id="UP000232693">
    <property type="component" value="Chromosome"/>
</dbReference>
<sequence length="213" mass="25402">MPDKHTMIRQIAVMLEMQNAMNSKVHEQWFEQGFEWYRAIWIECAEMLEHYGWKWWKHQKPDAEQVKMELVDIFHFGLSSRIDGEASFEDIAEELANEMLEPTVKDDFKQTLEVMAGQAVMYQHFDGSSFAGCMQQMEMPFEELFKSYVGKNTLNFFRQDHGYKEGTYMKEWHGREDNEVLVEILDKLDSSEDDFRHLLYQELADNYPRPDSK</sequence>
<accession>A0A2K9B0F5</accession>
<keyword evidence="2" id="KW-1185">Reference proteome</keyword>
<reference evidence="1 2" key="1">
    <citation type="submission" date="2017-12" db="EMBL/GenBank/DDBJ databases">
        <title>Kangiella profundi FT102 completed genome.</title>
        <authorList>
            <person name="Xu J."/>
            <person name="Wang J."/>
            <person name="Lu Y."/>
        </authorList>
    </citation>
    <scope>NUCLEOTIDE SEQUENCE [LARGE SCALE GENOMIC DNA]</scope>
    <source>
        <strain evidence="1 2">FT102</strain>
    </source>
</reference>
<dbReference type="RefSeq" id="WP_106647416.1">
    <property type="nucleotide sequence ID" value="NZ_BMGO01000001.1"/>
</dbReference>
<protein>
    <submittedName>
        <fullName evidence="1">dUTP diphosphatase</fullName>
    </submittedName>
</protein>
<dbReference type="OrthoDB" id="9775854at2"/>
<dbReference type="CDD" id="cd11527">
    <property type="entry name" value="NTP-PPase_dUTPase"/>
    <property type="match status" value="1"/>
</dbReference>
<dbReference type="SUPFAM" id="SSF101386">
    <property type="entry name" value="all-alpha NTP pyrophosphatases"/>
    <property type="match status" value="1"/>
</dbReference>